<dbReference type="EMBL" id="MWPV01000004">
    <property type="protein sequence ID" value="OUL57324.1"/>
    <property type="molecule type" value="Genomic_DNA"/>
</dbReference>
<reference evidence="1 2" key="1">
    <citation type="submission" date="2017-02" db="EMBL/GenBank/DDBJ databases">
        <title>Pseudoalteromonas ulvae TC14 Genome.</title>
        <authorList>
            <person name="Molmeret M."/>
        </authorList>
    </citation>
    <scope>NUCLEOTIDE SEQUENCE [LARGE SCALE GENOMIC DNA]</scope>
    <source>
        <strain evidence="1">TC14</strain>
    </source>
</reference>
<proteinExistence type="predicted"/>
<gene>
    <name evidence="1" type="ORF">B1199_14260</name>
</gene>
<dbReference type="Proteomes" id="UP000194841">
    <property type="component" value="Unassembled WGS sequence"/>
</dbReference>
<name>A0A244CNZ9_PSEDV</name>
<evidence type="ECO:0000313" key="1">
    <source>
        <dbReference type="EMBL" id="OUL57324.1"/>
    </source>
</evidence>
<organism evidence="1 2">
    <name type="scientific">Pseudoalteromonas ulvae</name>
    <dbReference type="NCBI Taxonomy" id="107327"/>
    <lineage>
        <taxon>Bacteria</taxon>
        <taxon>Pseudomonadati</taxon>
        <taxon>Pseudomonadota</taxon>
        <taxon>Gammaproteobacteria</taxon>
        <taxon>Alteromonadales</taxon>
        <taxon>Pseudoalteromonadaceae</taxon>
        <taxon>Pseudoalteromonas</taxon>
    </lineage>
</organism>
<comment type="caution">
    <text evidence="1">The sequence shown here is derived from an EMBL/GenBank/DDBJ whole genome shotgun (WGS) entry which is preliminary data.</text>
</comment>
<accession>A0A244CNZ9</accession>
<keyword evidence="2" id="KW-1185">Reference proteome</keyword>
<dbReference type="OrthoDB" id="5453932at2"/>
<evidence type="ECO:0000313" key="2">
    <source>
        <dbReference type="Proteomes" id="UP000194841"/>
    </source>
</evidence>
<sequence>MRCTLYINLRLKMFFHQLAKLFIGFFIGLLFFPFKLAAFEKLLLDVPIFPPYTYVTSEQRLTGQGVEKISGILNKIGVPYSFKIVANHGVALDGLKRGHNNGFCLGTQNPERDKYGVMSRAVLVNDWAWFYLSDNELTPDSANFKQVARVGTKLNTNTYQWLKQNKYHIASLPNEATTLTKMLFKQRIDAVFLSADVFWYALRANGYDVSKVKQKTQSSRPFGCYFSNEYLAENPGFLAEFNQQVGQ</sequence>
<protein>
    <submittedName>
        <fullName evidence="1">Uncharacterized protein</fullName>
    </submittedName>
</protein>
<dbReference type="Gene3D" id="3.40.190.10">
    <property type="entry name" value="Periplasmic binding protein-like II"/>
    <property type="match status" value="2"/>
</dbReference>
<dbReference type="AlphaFoldDB" id="A0A244CNZ9"/>
<dbReference type="SUPFAM" id="SSF53850">
    <property type="entry name" value="Periplasmic binding protein-like II"/>
    <property type="match status" value="1"/>
</dbReference>